<evidence type="ECO:0000313" key="3">
    <source>
        <dbReference type="EMBL" id="ANP36023.1"/>
    </source>
</evidence>
<reference evidence="4 6" key="2">
    <citation type="submission" date="2023-02" db="EMBL/GenBank/DDBJ databases">
        <title>Population genomics of bacteria associated with diatom.</title>
        <authorList>
            <person name="Xie J."/>
            <person name="Wang H."/>
        </authorList>
    </citation>
    <scope>NUCLEOTIDE SEQUENCE [LARGE SCALE GENOMIC DNA]</scope>
    <source>
        <strain evidence="4 6">PT47_8</strain>
    </source>
</reference>
<gene>
    <name evidence="3" type="ORF">JL2886_01102</name>
    <name evidence="4" type="ORF">PXK24_18970</name>
</gene>
<dbReference type="PROSITE" id="PS00018">
    <property type="entry name" value="EF_HAND_1"/>
    <property type="match status" value="2"/>
</dbReference>
<dbReference type="PROSITE" id="PS50222">
    <property type="entry name" value="EF_HAND_2"/>
    <property type="match status" value="2"/>
</dbReference>
<dbReference type="RefSeq" id="WP_065271061.1">
    <property type="nucleotide sequence ID" value="NZ_CP015124.1"/>
</dbReference>
<dbReference type="GO" id="GO:0005509">
    <property type="term" value="F:calcium ion binding"/>
    <property type="evidence" value="ECO:0007669"/>
    <property type="project" value="InterPro"/>
</dbReference>
<feature type="chain" id="PRO_5008517959" evidence="1">
    <location>
        <begin position="24"/>
        <end position="188"/>
    </location>
</feature>
<sequence>MPTFAKTASILAVSLLTAGGALADSRHHGGNTGGAHMGDEKPQMQGDHHEMMMKHMMRKMMQIHGGGAERHGMSRMDRDMMRTMMGADMMDGMPGKKMQAGLKDYDADGDGTLSLDEFSVWHAAMLRETMVDRFQHLDADGDGAITSDEMSAIANRMKRMHGNGMNDGGMHGTGMGGHQMMQGMSEQE</sequence>
<feature type="signal peptide" evidence="1">
    <location>
        <begin position="1"/>
        <end position="23"/>
    </location>
</feature>
<dbReference type="AlphaFoldDB" id="A0A1B0ZPB7"/>
<keyword evidence="5" id="KW-1185">Reference proteome</keyword>
<feature type="domain" description="EF-hand" evidence="2">
    <location>
        <begin position="134"/>
        <end position="160"/>
    </location>
</feature>
<name>A0A1B0ZPB7_9RHOB</name>
<dbReference type="InterPro" id="IPR002048">
    <property type="entry name" value="EF_hand_dom"/>
</dbReference>
<reference evidence="3 5" key="1">
    <citation type="submission" date="2016-04" db="EMBL/GenBank/DDBJ databases">
        <authorList>
            <person name="Evans L.H."/>
            <person name="Alamgir A."/>
            <person name="Owens N."/>
            <person name="Weber N.D."/>
            <person name="Virtaneva K."/>
            <person name="Barbian K."/>
            <person name="Babar A."/>
            <person name="Rosenke K."/>
        </authorList>
    </citation>
    <scope>NUCLEOTIDE SEQUENCE [LARGE SCALE GENOMIC DNA]</scope>
    <source>
        <strain evidence="3 5">JL2886</strain>
    </source>
</reference>
<dbReference type="Proteomes" id="UP001218364">
    <property type="component" value="Unassembled WGS sequence"/>
</dbReference>
<dbReference type="Proteomes" id="UP000092565">
    <property type="component" value="Chromosome"/>
</dbReference>
<dbReference type="SMART" id="SM00054">
    <property type="entry name" value="EFh"/>
    <property type="match status" value="2"/>
</dbReference>
<evidence type="ECO:0000313" key="6">
    <source>
        <dbReference type="Proteomes" id="UP001218364"/>
    </source>
</evidence>
<feature type="domain" description="EF-hand" evidence="2">
    <location>
        <begin position="93"/>
        <end position="128"/>
    </location>
</feature>
<dbReference type="Pfam" id="PF13202">
    <property type="entry name" value="EF-hand_5"/>
    <property type="match status" value="2"/>
</dbReference>
<dbReference type="Gene3D" id="1.10.238.10">
    <property type="entry name" value="EF-hand"/>
    <property type="match status" value="2"/>
</dbReference>
<evidence type="ECO:0000313" key="4">
    <source>
        <dbReference type="EMBL" id="MDE4167783.1"/>
    </source>
</evidence>
<evidence type="ECO:0000259" key="2">
    <source>
        <dbReference type="PROSITE" id="PS50222"/>
    </source>
</evidence>
<organism evidence="3 5">
    <name type="scientific">Phaeobacter gallaeciensis</name>
    <dbReference type="NCBI Taxonomy" id="60890"/>
    <lineage>
        <taxon>Bacteria</taxon>
        <taxon>Pseudomonadati</taxon>
        <taxon>Pseudomonadota</taxon>
        <taxon>Alphaproteobacteria</taxon>
        <taxon>Rhodobacterales</taxon>
        <taxon>Roseobacteraceae</taxon>
        <taxon>Phaeobacter</taxon>
    </lineage>
</organism>
<dbReference type="InterPro" id="IPR011992">
    <property type="entry name" value="EF-hand-dom_pair"/>
</dbReference>
<proteinExistence type="predicted"/>
<dbReference type="SUPFAM" id="SSF47473">
    <property type="entry name" value="EF-hand"/>
    <property type="match status" value="1"/>
</dbReference>
<accession>A0A1B0ZPB7</accession>
<dbReference type="PATRIC" id="fig|60890.4.peg.1073"/>
<dbReference type="EMBL" id="CP015124">
    <property type="protein sequence ID" value="ANP36023.1"/>
    <property type="molecule type" value="Genomic_DNA"/>
</dbReference>
<evidence type="ECO:0000313" key="5">
    <source>
        <dbReference type="Proteomes" id="UP000092565"/>
    </source>
</evidence>
<dbReference type="InterPro" id="IPR018247">
    <property type="entry name" value="EF_Hand_1_Ca_BS"/>
</dbReference>
<keyword evidence="1" id="KW-0732">Signal</keyword>
<protein>
    <submittedName>
        <fullName evidence="4">Calcium-binding protein</fullName>
    </submittedName>
</protein>
<evidence type="ECO:0000256" key="1">
    <source>
        <dbReference type="SAM" id="SignalP"/>
    </source>
</evidence>
<dbReference type="EMBL" id="JARCJK010000013">
    <property type="protein sequence ID" value="MDE4167783.1"/>
    <property type="molecule type" value="Genomic_DNA"/>
</dbReference>